<evidence type="ECO:0000256" key="3">
    <source>
        <dbReference type="ARBA" id="ARBA00022795"/>
    </source>
</evidence>
<reference evidence="6 7" key="1">
    <citation type="submission" date="2015-09" db="EMBL/GenBank/DDBJ databases">
        <authorList>
            <person name="Jackson K.R."/>
            <person name="Lunt B.L."/>
            <person name="Fisher J.N.B."/>
            <person name="Gardner A.V."/>
            <person name="Bailey M.E."/>
            <person name="Deus L.M."/>
            <person name="Earl A.S."/>
            <person name="Gibby P.D."/>
            <person name="Hartmann K.A."/>
            <person name="Liu J.E."/>
            <person name="Manci A.M."/>
            <person name="Nielsen D.A."/>
            <person name="Solomon M.B."/>
            <person name="Breakwell D.P."/>
            <person name="Burnett S.H."/>
            <person name="Grose J.H."/>
        </authorList>
    </citation>
    <scope>NUCLEOTIDE SEQUENCE [LARGE SCALE GENOMIC DNA]</scope>
    <source>
        <strain evidence="6 7">CECT 7799</strain>
    </source>
</reference>
<comment type="similarity">
    <text evidence="1 5">Belongs to the FlgD family.</text>
</comment>
<evidence type="ECO:0000256" key="5">
    <source>
        <dbReference type="RuleBase" id="RU362076"/>
    </source>
</evidence>
<comment type="function">
    <text evidence="4 5">Required for flagellar hook formation. May act as a scaffolding protein.</text>
</comment>
<dbReference type="STRING" id="313367.JSE7799_01030"/>
<sequence>MDALNPTFGTTSTSAASRAAADGAVVSSDFDTFLKLLTAQIRNQDPLEPADSTEYTAQLATFSNVEQAVQTNNLLERMISRLDAQQVTAASDLVGMEVRNNGPVAHLGGSTVFHPQLHPGADRAELVVTGRDGKEIARHPFNPRAGTVAWPPAGQGATVPNGAYTIVAESWSGERALEPTPVDHYAVVEEVVLGQSGTELLLSGDMRLPMEKLQSVRRPAG</sequence>
<evidence type="ECO:0000313" key="6">
    <source>
        <dbReference type="EMBL" id="CUH34033.1"/>
    </source>
</evidence>
<dbReference type="OrthoDB" id="9785233at2"/>
<gene>
    <name evidence="6" type="primary">flgD</name>
    <name evidence="6" type="ORF">JSE7799_01030</name>
</gene>
<dbReference type="EMBL" id="CYPR01000055">
    <property type="protein sequence ID" value="CUH34033.1"/>
    <property type="molecule type" value="Genomic_DNA"/>
</dbReference>
<dbReference type="GO" id="GO:0044781">
    <property type="term" value="P:bacterial-type flagellum organization"/>
    <property type="evidence" value="ECO:0007669"/>
    <property type="project" value="UniProtKB-UniRule"/>
</dbReference>
<name>A0A0M7BAG1_9RHOB</name>
<dbReference type="RefSeq" id="WP_055662675.1">
    <property type="nucleotide sequence ID" value="NZ_CYPR01000055.1"/>
</dbReference>
<proteinExistence type="inferred from homology"/>
<keyword evidence="7" id="KW-1185">Reference proteome</keyword>
<dbReference type="InterPro" id="IPR005648">
    <property type="entry name" value="FlgD"/>
</dbReference>
<organism evidence="6 7">
    <name type="scientific">Jannaschia seosinensis</name>
    <dbReference type="NCBI Taxonomy" id="313367"/>
    <lineage>
        <taxon>Bacteria</taxon>
        <taxon>Pseudomonadati</taxon>
        <taxon>Pseudomonadota</taxon>
        <taxon>Alphaproteobacteria</taxon>
        <taxon>Rhodobacterales</taxon>
        <taxon>Roseobacteraceae</taxon>
        <taxon>Jannaschia</taxon>
    </lineage>
</organism>
<evidence type="ECO:0000256" key="4">
    <source>
        <dbReference type="ARBA" id="ARBA00024746"/>
    </source>
</evidence>
<evidence type="ECO:0000256" key="1">
    <source>
        <dbReference type="ARBA" id="ARBA00010577"/>
    </source>
</evidence>
<evidence type="ECO:0000256" key="2">
    <source>
        <dbReference type="ARBA" id="ARBA00016013"/>
    </source>
</evidence>
<dbReference type="Proteomes" id="UP000049455">
    <property type="component" value="Unassembled WGS sequence"/>
</dbReference>
<evidence type="ECO:0000313" key="7">
    <source>
        <dbReference type="Proteomes" id="UP000049455"/>
    </source>
</evidence>
<dbReference type="AlphaFoldDB" id="A0A0M7BAG1"/>
<protein>
    <recommendedName>
        <fullName evidence="2 5">Basal-body rod modification protein FlgD</fullName>
    </recommendedName>
</protein>
<dbReference type="Pfam" id="PF03963">
    <property type="entry name" value="FlgD"/>
    <property type="match status" value="1"/>
</dbReference>
<dbReference type="Gene3D" id="2.60.40.4070">
    <property type="match status" value="1"/>
</dbReference>
<dbReference type="Gene3D" id="2.30.30.910">
    <property type="match status" value="1"/>
</dbReference>
<keyword evidence="3 5" id="KW-1005">Bacterial flagellum biogenesis</keyword>
<accession>A0A0M7BAG1</accession>